<sequence length="194" mass="22214">MVQTLKKSWTTFKTIFTGMGVTMRHLLQPSVTLRYPEERDELPSGARSKLFVHIDDCIGCKLCERACPVNCIAIETVQATKDVDLGKTSTGNPKRFWITTFNIDMSKCMYCDMCVPPCPTECISMVPEYEYSEYDRNNLLFQFSELSADKVTEVKEKAEKEQEEKQRKKKEAARKKKAQKADQTSKAKQKNSEG</sequence>
<keyword evidence="11 12" id="KW-0472">Membrane</keyword>
<evidence type="ECO:0000256" key="1">
    <source>
        <dbReference type="ARBA" id="ARBA00022475"/>
    </source>
</evidence>
<evidence type="ECO:0000256" key="3">
    <source>
        <dbReference type="ARBA" id="ARBA00022719"/>
    </source>
</evidence>
<feature type="binding site" evidence="12">
    <location>
        <position position="114"/>
    </location>
    <ligand>
        <name>[4Fe-4S] cluster</name>
        <dbReference type="ChEBI" id="CHEBI:49883"/>
        <label>2</label>
    </ligand>
</feature>
<evidence type="ECO:0000313" key="16">
    <source>
        <dbReference type="Proteomes" id="UP000317593"/>
    </source>
</evidence>
<comment type="similarity">
    <text evidence="12">Belongs to the complex I 23 kDa subunit family.</text>
</comment>
<dbReference type="GO" id="GO:0048038">
    <property type="term" value="F:quinone binding"/>
    <property type="evidence" value="ECO:0007669"/>
    <property type="project" value="UniProtKB-KW"/>
</dbReference>
<dbReference type="PROSITE" id="PS51379">
    <property type="entry name" value="4FE4S_FER_2"/>
    <property type="match status" value="2"/>
</dbReference>
<dbReference type="PROSITE" id="PS00198">
    <property type="entry name" value="4FE4S_FER_1"/>
    <property type="match status" value="2"/>
</dbReference>
<reference evidence="15 16" key="1">
    <citation type="submission" date="2017-05" db="EMBL/GenBank/DDBJ databases">
        <authorList>
            <person name="Varghese N."/>
            <person name="Submissions S."/>
        </authorList>
    </citation>
    <scope>NUCLEOTIDE SEQUENCE [LARGE SCALE GENOMIC DNA]</scope>
    <source>
        <strain evidence="15 16">DSM 21194</strain>
    </source>
</reference>
<feature type="compositionally biased region" description="Basic and acidic residues" evidence="13">
    <location>
        <begin position="153"/>
        <end position="166"/>
    </location>
</feature>
<feature type="domain" description="4Fe-4S ferredoxin-type" evidence="14">
    <location>
        <begin position="48"/>
        <end position="77"/>
    </location>
</feature>
<evidence type="ECO:0000256" key="4">
    <source>
        <dbReference type="ARBA" id="ARBA00022723"/>
    </source>
</evidence>
<feature type="binding site" evidence="12">
    <location>
        <position position="57"/>
    </location>
    <ligand>
        <name>[4Fe-4S] cluster</name>
        <dbReference type="ChEBI" id="CHEBI:49883"/>
        <label>1</label>
    </ligand>
</feature>
<feature type="binding site" evidence="12">
    <location>
        <position position="60"/>
    </location>
    <ligand>
        <name>[4Fe-4S] cluster</name>
        <dbReference type="ChEBI" id="CHEBI:49883"/>
        <label>1</label>
    </ligand>
</feature>
<comment type="subcellular location">
    <subcellularLocation>
        <location evidence="12">Cell membrane</location>
        <topology evidence="12">Peripheral membrane protein</topology>
    </subcellularLocation>
</comment>
<keyword evidence="6 12" id="KW-1278">Translocase</keyword>
<dbReference type="Pfam" id="PF12838">
    <property type="entry name" value="Fer4_7"/>
    <property type="match status" value="1"/>
</dbReference>
<dbReference type="GO" id="GO:0051539">
    <property type="term" value="F:4 iron, 4 sulfur cluster binding"/>
    <property type="evidence" value="ECO:0007669"/>
    <property type="project" value="UniProtKB-KW"/>
</dbReference>
<feature type="domain" description="4Fe-4S ferredoxin-type" evidence="14">
    <location>
        <begin position="99"/>
        <end position="128"/>
    </location>
</feature>
<dbReference type="GO" id="GO:0005506">
    <property type="term" value="F:iron ion binding"/>
    <property type="evidence" value="ECO:0007669"/>
    <property type="project" value="UniProtKB-UniRule"/>
</dbReference>
<feature type="compositionally biased region" description="Basic and acidic residues" evidence="13">
    <location>
        <begin position="179"/>
        <end position="194"/>
    </location>
</feature>
<evidence type="ECO:0000256" key="8">
    <source>
        <dbReference type="ARBA" id="ARBA00023014"/>
    </source>
</evidence>
<dbReference type="InterPro" id="IPR017896">
    <property type="entry name" value="4Fe4S_Fe-S-bd"/>
</dbReference>
<feature type="region of interest" description="Disordered" evidence="13">
    <location>
        <begin position="153"/>
        <end position="194"/>
    </location>
</feature>
<evidence type="ECO:0000256" key="10">
    <source>
        <dbReference type="ARBA" id="ARBA00023075"/>
    </source>
</evidence>
<protein>
    <recommendedName>
        <fullName evidence="12">NADH-quinone oxidoreductase subunit I</fullName>
        <ecNumber evidence="12">7.1.1.-</ecNumber>
    </recommendedName>
    <alternativeName>
        <fullName evidence="12">NADH dehydrogenase I subunit I</fullName>
    </alternativeName>
    <alternativeName>
        <fullName evidence="12">NDH-1 subunit I</fullName>
    </alternativeName>
</protein>
<comment type="function">
    <text evidence="12">NDH-1 shuttles electrons from NADH, via FMN and iron-sulfur (Fe-S) centers, to quinones in the respiratory chain. The immediate electron acceptor for the enzyme in this species is believed to be ubiquinone. Couples the redox reaction to proton translocation (for every two electrons transferred, four hydrogen ions are translocated across the cytoplasmic membrane), and thus conserves the redox energy in a proton gradient.</text>
</comment>
<dbReference type="RefSeq" id="WP_142714451.1">
    <property type="nucleotide sequence ID" value="NZ_FXTH01000008.1"/>
</dbReference>
<feature type="compositionally biased region" description="Basic residues" evidence="13">
    <location>
        <begin position="167"/>
        <end position="178"/>
    </location>
</feature>
<comment type="catalytic activity">
    <reaction evidence="12">
        <text>a quinone + NADH + 5 H(+)(in) = a quinol + NAD(+) + 4 H(+)(out)</text>
        <dbReference type="Rhea" id="RHEA:57888"/>
        <dbReference type="ChEBI" id="CHEBI:15378"/>
        <dbReference type="ChEBI" id="CHEBI:24646"/>
        <dbReference type="ChEBI" id="CHEBI:57540"/>
        <dbReference type="ChEBI" id="CHEBI:57945"/>
        <dbReference type="ChEBI" id="CHEBI:132124"/>
    </reaction>
</comment>
<evidence type="ECO:0000256" key="6">
    <source>
        <dbReference type="ARBA" id="ARBA00022967"/>
    </source>
</evidence>
<evidence type="ECO:0000313" key="15">
    <source>
        <dbReference type="EMBL" id="SMO64550.1"/>
    </source>
</evidence>
<gene>
    <name evidence="12" type="primary">nuoI</name>
    <name evidence="15" type="ORF">SAMN06265218_10820</name>
</gene>
<comment type="cofactor">
    <cofactor evidence="12">
        <name>[4Fe-4S] cluster</name>
        <dbReference type="ChEBI" id="CHEBI:49883"/>
    </cofactor>
    <text evidence="12">Binds 2 [4Fe-4S] clusters per subunit.</text>
</comment>
<name>A0A521D0X6_9BACT</name>
<keyword evidence="16" id="KW-1185">Reference proteome</keyword>
<keyword evidence="1 12" id="KW-1003">Cell membrane</keyword>
<evidence type="ECO:0000256" key="13">
    <source>
        <dbReference type="SAM" id="MobiDB-lite"/>
    </source>
</evidence>
<evidence type="ECO:0000256" key="11">
    <source>
        <dbReference type="ARBA" id="ARBA00023136"/>
    </source>
</evidence>
<comment type="subunit">
    <text evidence="12">NDH-1 is composed of 14 different subunits. Subunits NuoA, H, J, K, L, M, N constitute the membrane sector of the complex.</text>
</comment>
<organism evidence="15 16">
    <name type="scientific">Fodinibius sediminis</name>
    <dbReference type="NCBI Taxonomy" id="1214077"/>
    <lineage>
        <taxon>Bacteria</taxon>
        <taxon>Pseudomonadati</taxon>
        <taxon>Balneolota</taxon>
        <taxon>Balneolia</taxon>
        <taxon>Balneolales</taxon>
        <taxon>Balneolaceae</taxon>
        <taxon>Fodinibius</taxon>
    </lineage>
</organism>
<keyword evidence="7 12" id="KW-0408">Iron</keyword>
<evidence type="ECO:0000256" key="7">
    <source>
        <dbReference type="ARBA" id="ARBA00023004"/>
    </source>
</evidence>
<dbReference type="GO" id="GO:0050136">
    <property type="term" value="F:NADH dehydrogenase (quinone) (non-electrogenic) activity"/>
    <property type="evidence" value="ECO:0007669"/>
    <property type="project" value="UniProtKB-UniRule"/>
</dbReference>
<dbReference type="InterPro" id="IPR017900">
    <property type="entry name" value="4Fe4S_Fe_S_CS"/>
</dbReference>
<dbReference type="Proteomes" id="UP000317593">
    <property type="component" value="Unassembled WGS sequence"/>
</dbReference>
<feature type="binding site" evidence="12">
    <location>
        <position position="111"/>
    </location>
    <ligand>
        <name>[4Fe-4S] cluster</name>
        <dbReference type="ChEBI" id="CHEBI:49883"/>
        <label>2</label>
    </ligand>
</feature>
<keyword evidence="4 12" id="KW-0479">Metal-binding</keyword>
<evidence type="ECO:0000259" key="14">
    <source>
        <dbReference type="PROSITE" id="PS51379"/>
    </source>
</evidence>
<feature type="binding site" evidence="12">
    <location>
        <position position="118"/>
    </location>
    <ligand>
        <name>[4Fe-4S] cluster</name>
        <dbReference type="ChEBI" id="CHEBI:49883"/>
        <label>1</label>
    </ligand>
</feature>
<keyword evidence="3 12" id="KW-0874">Quinone</keyword>
<dbReference type="EC" id="7.1.1.-" evidence="12"/>
<dbReference type="GO" id="GO:0005886">
    <property type="term" value="C:plasma membrane"/>
    <property type="evidence" value="ECO:0007669"/>
    <property type="project" value="UniProtKB-SubCell"/>
</dbReference>
<evidence type="ECO:0000256" key="2">
    <source>
        <dbReference type="ARBA" id="ARBA00022485"/>
    </source>
</evidence>
<evidence type="ECO:0000256" key="12">
    <source>
        <dbReference type="HAMAP-Rule" id="MF_01351"/>
    </source>
</evidence>
<dbReference type="Gene3D" id="3.30.70.3270">
    <property type="match status" value="1"/>
</dbReference>
<evidence type="ECO:0000256" key="9">
    <source>
        <dbReference type="ARBA" id="ARBA00023027"/>
    </source>
</evidence>
<keyword evidence="8 12" id="KW-0411">Iron-sulfur</keyword>
<keyword evidence="5" id="KW-0677">Repeat</keyword>
<dbReference type="HAMAP" id="MF_01351">
    <property type="entry name" value="NDH1_NuoI"/>
    <property type="match status" value="1"/>
</dbReference>
<dbReference type="PANTHER" id="PTHR10849:SF24">
    <property type="entry name" value="NADH-QUINONE OXIDOREDUCTASE SUBUNIT I 2"/>
    <property type="match status" value="1"/>
</dbReference>
<keyword evidence="2 12" id="KW-0004">4Fe-4S</keyword>
<dbReference type="PANTHER" id="PTHR10849">
    <property type="entry name" value="NADH DEHYDROGENASE UBIQUINONE IRON-SULFUR PROTEIN 8, MITOCHONDRIAL"/>
    <property type="match status" value="1"/>
</dbReference>
<evidence type="ECO:0000256" key="5">
    <source>
        <dbReference type="ARBA" id="ARBA00022737"/>
    </source>
</evidence>
<keyword evidence="10 12" id="KW-0830">Ubiquinone</keyword>
<feature type="binding site" evidence="12">
    <location>
        <position position="63"/>
    </location>
    <ligand>
        <name>[4Fe-4S] cluster</name>
        <dbReference type="ChEBI" id="CHEBI:49883"/>
        <label>1</label>
    </ligand>
</feature>
<feature type="binding site" evidence="12">
    <location>
        <position position="108"/>
    </location>
    <ligand>
        <name>[4Fe-4S] cluster</name>
        <dbReference type="ChEBI" id="CHEBI:49883"/>
        <label>2</label>
    </ligand>
</feature>
<keyword evidence="9 12" id="KW-0520">NAD</keyword>
<dbReference type="InterPro" id="IPR010226">
    <property type="entry name" value="NADH_quinone_OxRdtase_chainI"/>
</dbReference>
<feature type="binding site" evidence="12">
    <location>
        <position position="67"/>
    </location>
    <ligand>
        <name>[4Fe-4S] cluster</name>
        <dbReference type="ChEBI" id="CHEBI:49883"/>
        <label>2</label>
    </ligand>
</feature>
<accession>A0A521D0X6</accession>
<dbReference type="SUPFAM" id="SSF54862">
    <property type="entry name" value="4Fe-4S ferredoxins"/>
    <property type="match status" value="1"/>
</dbReference>
<proteinExistence type="inferred from homology"/>
<dbReference type="EMBL" id="FXTH01000008">
    <property type="protein sequence ID" value="SMO64550.1"/>
    <property type="molecule type" value="Genomic_DNA"/>
</dbReference>
<dbReference type="OrthoDB" id="9808559at2"/>
<dbReference type="AlphaFoldDB" id="A0A521D0X6"/>